<sequence length="386" mass="42340">MIDEAAGAEPFGAGALLRGRFALPRRRGGPPARAELSASWRFEGGTHMRFAELAPGDDAPSRPFPRPTPAQDVALFRLEGATVGRRGAVFLGEDAFLLRTAARFWPEIAADPARRRYVLTPHGVAVGPEGARLIGPPETVERVETPLFLLSTYAEDAYTHFIIDVLSRLHVWWRMPEPRPRLLVSREVHARRRAVFEALGIGPEQLFLKPEAGWIAADALWASDYPPSAAAPVIADFRERLFPDGPPPQTGERIYLTRHDAFFWDRAVLNERALIAMLTARGFRCVNLGDLDFRAQLDRLAGAGIIAGQFGGALFNLLFGVGGRRVLMLASENYTRHHLDEADGALGNRVVRLRCRSFLARSDPNNSAMLVDLDAAAAALDALEAG</sequence>
<feature type="domain" description="Glycosyltransferase 61 catalytic" evidence="1">
    <location>
        <begin position="158"/>
        <end position="320"/>
    </location>
</feature>
<protein>
    <submittedName>
        <fullName evidence="2">Capsular polysaccharide biosynthesis protein</fullName>
    </submittedName>
</protein>
<organism evidence="2 3">
    <name type="scientific">Rubrimonas cliftonensis</name>
    <dbReference type="NCBI Taxonomy" id="89524"/>
    <lineage>
        <taxon>Bacteria</taxon>
        <taxon>Pseudomonadati</taxon>
        <taxon>Pseudomonadota</taxon>
        <taxon>Alphaproteobacteria</taxon>
        <taxon>Rhodobacterales</taxon>
        <taxon>Paracoccaceae</taxon>
        <taxon>Rubrimonas</taxon>
    </lineage>
</organism>
<gene>
    <name evidence="2" type="ORF">SAMN05444370_10886</name>
</gene>
<dbReference type="OrthoDB" id="9795572at2"/>
<reference evidence="2 3" key="1">
    <citation type="submission" date="2016-10" db="EMBL/GenBank/DDBJ databases">
        <authorList>
            <person name="de Groot N.N."/>
        </authorList>
    </citation>
    <scope>NUCLEOTIDE SEQUENCE [LARGE SCALE GENOMIC DNA]</scope>
    <source>
        <strain evidence="2 3">DSM 15345</strain>
    </source>
</reference>
<evidence type="ECO:0000313" key="2">
    <source>
        <dbReference type="EMBL" id="SEA64939.1"/>
    </source>
</evidence>
<dbReference type="Pfam" id="PF04577">
    <property type="entry name" value="Glyco_transf_61"/>
    <property type="match status" value="1"/>
</dbReference>
<evidence type="ECO:0000313" key="3">
    <source>
        <dbReference type="Proteomes" id="UP000198703"/>
    </source>
</evidence>
<evidence type="ECO:0000259" key="1">
    <source>
        <dbReference type="Pfam" id="PF04577"/>
    </source>
</evidence>
<name>A0A1H4CXC5_9RHOB</name>
<dbReference type="RefSeq" id="WP_093254264.1">
    <property type="nucleotide sequence ID" value="NZ_FNQM01000008.1"/>
</dbReference>
<dbReference type="InterPro" id="IPR049625">
    <property type="entry name" value="Glyco_transf_61_cat"/>
</dbReference>
<proteinExistence type="predicted"/>
<keyword evidence="3" id="KW-1185">Reference proteome</keyword>
<accession>A0A1H4CXC5</accession>
<dbReference type="STRING" id="89524.SAMN05444370_10886"/>
<dbReference type="AlphaFoldDB" id="A0A1H4CXC5"/>
<dbReference type="GO" id="GO:0016757">
    <property type="term" value="F:glycosyltransferase activity"/>
    <property type="evidence" value="ECO:0007669"/>
    <property type="project" value="InterPro"/>
</dbReference>
<dbReference type="Proteomes" id="UP000198703">
    <property type="component" value="Unassembled WGS sequence"/>
</dbReference>
<dbReference type="EMBL" id="FNQM01000008">
    <property type="protein sequence ID" value="SEA64939.1"/>
    <property type="molecule type" value="Genomic_DNA"/>
</dbReference>